<keyword evidence="3" id="KW-1185">Reference proteome</keyword>
<sequence>MHDHGAAMTDPLHTLIRELEQDHTLEQPERLRERVHALDRLEDLLLHVSDARACDGPLRQRAQALHARLSTVQQRLCEAIRQAIKQGAGSQVLHGWTTPGQSPVADGYDHLDALVSDVLAFEEPTDDIASLDADMVFYQPTPARHVLDLIDRAAISDRDVLVDLGSGLGHVPLLVSICTGAHCIGIERETAYVEGARRSAASLQLDQVRFMAQDAREADLSRGNLFYLYTPFTGGILRQVLDRLKQEASHREIRLATFGPCTDIVAAEPWLVPSCQPGSDRITVFKACNA</sequence>
<dbReference type="GO" id="GO:0031151">
    <property type="term" value="F:histone H3K79 methyltransferase activity"/>
    <property type="evidence" value="ECO:0007669"/>
    <property type="project" value="InterPro"/>
</dbReference>
<evidence type="ECO:0000313" key="2">
    <source>
        <dbReference type="EMBL" id="RDI97258.1"/>
    </source>
</evidence>
<dbReference type="SUPFAM" id="SSF53335">
    <property type="entry name" value="S-adenosyl-L-methionine-dependent methyltransferases"/>
    <property type="match status" value="1"/>
</dbReference>
<dbReference type="Pfam" id="PF08123">
    <property type="entry name" value="DOT1"/>
    <property type="match status" value="1"/>
</dbReference>
<evidence type="ECO:0000259" key="1">
    <source>
        <dbReference type="Pfam" id="PF08123"/>
    </source>
</evidence>
<dbReference type="CDD" id="cd02440">
    <property type="entry name" value="AdoMet_MTases"/>
    <property type="match status" value="1"/>
</dbReference>
<dbReference type="EMBL" id="QQSY01000006">
    <property type="protein sequence ID" value="RDI97258.1"/>
    <property type="molecule type" value="Genomic_DNA"/>
</dbReference>
<dbReference type="Proteomes" id="UP000254711">
    <property type="component" value="Unassembled WGS sequence"/>
</dbReference>
<comment type="caution">
    <text evidence="2">The sequence shown here is derived from an EMBL/GenBank/DDBJ whole genome shotgun (WGS) entry which is preliminary data.</text>
</comment>
<dbReference type="InterPro" id="IPR029063">
    <property type="entry name" value="SAM-dependent_MTases_sf"/>
</dbReference>
<dbReference type="InterPro" id="IPR025789">
    <property type="entry name" value="DOT1_dom"/>
</dbReference>
<reference evidence="2 3" key="1">
    <citation type="submission" date="2018-07" db="EMBL/GenBank/DDBJ databases">
        <title>Dyella solisilvae sp. nov., isolated from the pine and broad-leaved mixed forest soil.</title>
        <authorList>
            <person name="Gao Z."/>
            <person name="Qiu L."/>
        </authorList>
    </citation>
    <scope>NUCLEOTIDE SEQUENCE [LARGE SCALE GENOMIC DNA]</scope>
    <source>
        <strain evidence="2 3">DHG54</strain>
    </source>
</reference>
<evidence type="ECO:0000313" key="3">
    <source>
        <dbReference type="Proteomes" id="UP000254711"/>
    </source>
</evidence>
<name>A0A370K3T7_9GAMM</name>
<dbReference type="AlphaFoldDB" id="A0A370K3T7"/>
<gene>
    <name evidence="2" type="ORF">DVT68_18075</name>
</gene>
<feature type="domain" description="DOT1" evidence="1">
    <location>
        <begin position="144"/>
        <end position="201"/>
    </location>
</feature>
<organism evidence="2 3">
    <name type="scientific">Dyella solisilvae</name>
    <dbReference type="NCBI Taxonomy" id="1920168"/>
    <lineage>
        <taxon>Bacteria</taxon>
        <taxon>Pseudomonadati</taxon>
        <taxon>Pseudomonadota</taxon>
        <taxon>Gammaproteobacteria</taxon>
        <taxon>Lysobacterales</taxon>
        <taxon>Rhodanobacteraceae</taxon>
        <taxon>Dyella</taxon>
    </lineage>
</organism>
<proteinExistence type="predicted"/>
<dbReference type="Gene3D" id="3.40.50.150">
    <property type="entry name" value="Vaccinia Virus protein VP39"/>
    <property type="match status" value="1"/>
</dbReference>
<protein>
    <recommendedName>
        <fullName evidence="1">DOT1 domain-containing protein</fullName>
    </recommendedName>
</protein>
<accession>A0A370K3T7</accession>